<evidence type="ECO:0000313" key="1">
    <source>
        <dbReference type="EMBL" id="ENU35241.1"/>
    </source>
</evidence>
<dbReference type="Proteomes" id="UP000023776">
    <property type="component" value="Unassembled WGS sequence"/>
</dbReference>
<proteinExistence type="predicted"/>
<evidence type="ECO:0000313" key="2">
    <source>
        <dbReference type="Proteomes" id="UP000023776"/>
    </source>
</evidence>
<protein>
    <recommendedName>
        <fullName evidence="3">PARP catalytic domain-containing protein</fullName>
    </recommendedName>
</protein>
<gene>
    <name evidence="1" type="ORF">F988_02521</name>
</gene>
<name>N8Q8Z4_9GAMM</name>
<dbReference type="HOGENOM" id="CLU_1314674_0_0_6"/>
<keyword evidence="2" id="KW-1185">Reference proteome</keyword>
<reference evidence="1 2" key="1">
    <citation type="submission" date="2013-02" db="EMBL/GenBank/DDBJ databases">
        <title>The Genome Sequence of Acinetobacter parvus CIP 108168.</title>
        <authorList>
            <consortium name="The Broad Institute Genome Sequencing Platform"/>
            <consortium name="The Broad Institute Genome Sequencing Center for Infectious Disease"/>
            <person name="Cerqueira G."/>
            <person name="Feldgarden M."/>
            <person name="Courvalin P."/>
            <person name="Perichon B."/>
            <person name="Grillot-Courvalin C."/>
            <person name="Clermont D."/>
            <person name="Rocha E."/>
            <person name="Yoon E.-J."/>
            <person name="Nemec A."/>
            <person name="Walker B."/>
            <person name="Young S.K."/>
            <person name="Zeng Q."/>
            <person name="Gargeya S."/>
            <person name="Fitzgerald M."/>
            <person name="Haas B."/>
            <person name="Abouelleil A."/>
            <person name="Alvarado L."/>
            <person name="Arachchi H.M."/>
            <person name="Berlin A.M."/>
            <person name="Chapman S.B."/>
            <person name="Dewar J."/>
            <person name="Goldberg J."/>
            <person name="Griggs A."/>
            <person name="Gujja S."/>
            <person name="Hansen M."/>
            <person name="Howarth C."/>
            <person name="Imamovic A."/>
            <person name="Larimer J."/>
            <person name="McCowan C."/>
            <person name="Murphy C."/>
            <person name="Neiman D."/>
            <person name="Pearson M."/>
            <person name="Priest M."/>
            <person name="Roberts A."/>
            <person name="Saif S."/>
            <person name="Shea T."/>
            <person name="Sisk P."/>
            <person name="Sykes S."/>
            <person name="Wortman J."/>
            <person name="Nusbaum C."/>
            <person name="Birren B."/>
        </authorList>
    </citation>
    <scope>NUCLEOTIDE SEQUENCE [LARGE SCALE GENOMIC DNA]</scope>
    <source>
        <strain evidence="1 2">CIP 108168</strain>
    </source>
</reference>
<evidence type="ECO:0008006" key="3">
    <source>
        <dbReference type="Google" id="ProtNLM"/>
    </source>
</evidence>
<organism evidence="1 2">
    <name type="scientific">Acinetobacter parvus DSM 16617 = CIP 108168</name>
    <dbReference type="NCBI Taxonomy" id="981333"/>
    <lineage>
        <taxon>Bacteria</taxon>
        <taxon>Pseudomonadati</taxon>
        <taxon>Pseudomonadota</taxon>
        <taxon>Gammaproteobacteria</taxon>
        <taxon>Moraxellales</taxon>
        <taxon>Moraxellaceae</taxon>
        <taxon>Acinetobacter</taxon>
    </lineage>
</organism>
<dbReference type="EMBL" id="APOM01000057">
    <property type="protein sequence ID" value="ENU35241.1"/>
    <property type="molecule type" value="Genomic_DNA"/>
</dbReference>
<comment type="caution">
    <text evidence="1">The sequence shown here is derived from an EMBL/GenBank/DDBJ whole genome shotgun (WGS) entry which is preliminary data.</text>
</comment>
<dbReference type="GeneID" id="99690846"/>
<dbReference type="AlphaFoldDB" id="N8Q8Z4"/>
<accession>N8Q8Z4</accession>
<dbReference type="RefSeq" id="WP_004683331.1">
    <property type="nucleotide sequence ID" value="NZ_AIEB01000018.1"/>
</dbReference>
<dbReference type="SUPFAM" id="SSF56399">
    <property type="entry name" value="ADP-ribosylation"/>
    <property type="match status" value="1"/>
</dbReference>
<dbReference type="PATRIC" id="fig|981333.9.peg.2576"/>
<sequence length="178" mass="20596">MQESVFHGTKNSAKDRILKENFKKSEATNDWLGSGVYFFTEGIGCPIEHARNWCKYKKGFREHEISILKVNLHIDDEHLLDVTDYNGIEEFNSLRSELLQKHNSEFPSDRIFSEDNKRIWDMIADLLDLHAVLNHLYICKIASNAYERNIELKSNVPNSTVLCVKKDGIINLQDISVL</sequence>